<dbReference type="KEGG" id="fcy:FRACYDRAFT_250817"/>
<feature type="region of interest" description="Disordered" evidence="1">
    <location>
        <begin position="96"/>
        <end position="131"/>
    </location>
</feature>
<dbReference type="InParanoid" id="A0A1E7EPB2"/>
<keyword evidence="3" id="KW-1185">Reference proteome</keyword>
<name>A0A1E7EPB2_9STRA</name>
<feature type="compositionally biased region" description="Polar residues" evidence="1">
    <location>
        <begin position="96"/>
        <end position="112"/>
    </location>
</feature>
<gene>
    <name evidence="2" type="ORF">FRACYDRAFT_250817</name>
</gene>
<accession>A0A1E7EPB2</accession>
<dbReference type="EMBL" id="KV784384">
    <property type="protein sequence ID" value="OEU07791.1"/>
    <property type="molecule type" value="Genomic_DNA"/>
</dbReference>
<organism evidence="2 3">
    <name type="scientific">Fragilariopsis cylindrus CCMP1102</name>
    <dbReference type="NCBI Taxonomy" id="635003"/>
    <lineage>
        <taxon>Eukaryota</taxon>
        <taxon>Sar</taxon>
        <taxon>Stramenopiles</taxon>
        <taxon>Ochrophyta</taxon>
        <taxon>Bacillariophyta</taxon>
        <taxon>Bacillariophyceae</taxon>
        <taxon>Bacillariophycidae</taxon>
        <taxon>Bacillariales</taxon>
        <taxon>Bacillariaceae</taxon>
        <taxon>Fragilariopsis</taxon>
    </lineage>
</organism>
<reference evidence="2 3" key="1">
    <citation type="submission" date="2016-09" db="EMBL/GenBank/DDBJ databases">
        <title>Extensive genetic diversity and differential bi-allelic expression allows diatom success in the polar Southern Ocean.</title>
        <authorList>
            <consortium name="DOE Joint Genome Institute"/>
            <person name="Mock T."/>
            <person name="Otillar R.P."/>
            <person name="Strauss J."/>
            <person name="Dupont C."/>
            <person name="Frickenhaus S."/>
            <person name="Maumus F."/>
            <person name="Mcmullan M."/>
            <person name="Sanges R."/>
            <person name="Schmutz J."/>
            <person name="Toseland A."/>
            <person name="Valas R."/>
            <person name="Veluchamy A."/>
            <person name="Ward B.J."/>
            <person name="Allen A."/>
            <person name="Barry K."/>
            <person name="Falciatore A."/>
            <person name="Ferrante M."/>
            <person name="Fortunato A.E."/>
            <person name="Gloeckner G."/>
            <person name="Gruber A."/>
            <person name="Hipkin R."/>
            <person name="Janech M."/>
            <person name="Kroth P."/>
            <person name="Leese F."/>
            <person name="Lindquist E."/>
            <person name="Lyon B.R."/>
            <person name="Martin J."/>
            <person name="Mayer C."/>
            <person name="Parker M."/>
            <person name="Quesneville H."/>
            <person name="Raymond J."/>
            <person name="Uhlig C."/>
            <person name="Valentin K.U."/>
            <person name="Worden A.Z."/>
            <person name="Armbrust E.V."/>
            <person name="Bowler C."/>
            <person name="Green B."/>
            <person name="Moulton V."/>
            <person name="Van Oosterhout C."/>
            <person name="Grigoriev I."/>
        </authorList>
    </citation>
    <scope>NUCLEOTIDE SEQUENCE [LARGE SCALE GENOMIC DNA]</scope>
    <source>
        <strain evidence="2 3">CCMP1102</strain>
    </source>
</reference>
<sequence>MQFKKKKASTNSSYLKKKVATVSIISPAASSTASTATINNKKDTGTTMTPALADSISVASSTATPRIMNTTKLSSRNNNNDSSNIFTSALTVRNANAASNNKKTGTTQSPQTKRARTTDEENGSDIIPIERRPLPSARELSKVLCRIVDDETYTETDSEIALETLHVWSLKQNVAFGSHFADVGGLQQVLFFVEDHIADPKCILPAFWLMETLCKPLQGASATIYESKALSKMRTKIGKCIVDIGGVNLMLRTFQYHALPKSVPKGKKTKKVPIEPSFSSSAFGGETAGDKNDAESGMWKAFKHMLKTNQEIAEDVLMNPCSAAFNAGDPMMLCMTPNNQGIVTEVDDDISYQKLDTARHSMEVLALLIPHVIGVDKTAPGKILTTLCDAIPILIEEYKMKVVGKSTTITTKDGSTSFNKKAEKVYESLIASVLKCLVSTTAVASKETFTSNSTANGKQIVSVTNNIMRSFPKHHGMNRDGCFVLQKVCKHLSKLERKRLGVVASLGNVVASESIDQDVKDIADEILEEQFR</sequence>
<proteinExistence type="predicted"/>
<dbReference type="Proteomes" id="UP000095751">
    <property type="component" value="Unassembled WGS sequence"/>
</dbReference>
<dbReference type="OrthoDB" id="53260at2759"/>
<evidence type="ECO:0000313" key="2">
    <source>
        <dbReference type="EMBL" id="OEU07791.1"/>
    </source>
</evidence>
<protein>
    <submittedName>
        <fullName evidence="2">Uncharacterized protein</fullName>
    </submittedName>
</protein>
<dbReference type="AlphaFoldDB" id="A0A1E7EPB2"/>
<evidence type="ECO:0000256" key="1">
    <source>
        <dbReference type="SAM" id="MobiDB-lite"/>
    </source>
</evidence>
<evidence type="ECO:0000313" key="3">
    <source>
        <dbReference type="Proteomes" id="UP000095751"/>
    </source>
</evidence>